<name>A0ABQ8MDS8_LABRO</name>
<dbReference type="PANTHER" id="PTHR33332">
    <property type="entry name" value="REVERSE TRANSCRIPTASE DOMAIN-CONTAINING PROTEIN"/>
    <property type="match status" value="1"/>
</dbReference>
<feature type="domain" description="Reverse transcriptase" evidence="1">
    <location>
        <begin position="1"/>
        <end position="290"/>
    </location>
</feature>
<keyword evidence="3" id="KW-1185">Reference proteome</keyword>
<dbReference type="Pfam" id="PF00078">
    <property type="entry name" value="RVT_1"/>
    <property type="match status" value="1"/>
</dbReference>
<accession>A0ABQ8MDS8</accession>
<sequence length="292" mass="32761">MALKQTRGHCYTCRPQGNFLDELDMLLSTFPEDEIQLDLIYTRHCSTDHVLVTPLHTSDHFLLTLNLNMVPDTTHNTACQPVPPLLPLGFLMFSNNLLDSNQSGFRSGHSTETALLPVVEALRLAGADSKSSVLLLLDLFAAFDTVNHQILLSTQLAKGISGTALQWFESYHSDRSFKVSWKGEVSKLQHLTTGVPQGSVLGPLLFSVYTVSLGSVIQKHSFSYHCYADDTQLYLSFHPDDPTITARISACQTDISRWMKDHHQHNLQLNLKTQNCLRFHQTHRFITISPSS</sequence>
<evidence type="ECO:0000313" key="3">
    <source>
        <dbReference type="Proteomes" id="UP000830375"/>
    </source>
</evidence>
<dbReference type="InterPro" id="IPR000477">
    <property type="entry name" value="RT_dom"/>
</dbReference>
<dbReference type="SUPFAM" id="SSF56672">
    <property type="entry name" value="DNA/RNA polymerases"/>
    <property type="match status" value="1"/>
</dbReference>
<dbReference type="InterPro" id="IPR043502">
    <property type="entry name" value="DNA/RNA_pol_sf"/>
</dbReference>
<reference evidence="2 3" key="1">
    <citation type="submission" date="2022-01" db="EMBL/GenBank/DDBJ databases">
        <title>A high-quality chromosome-level genome assembly of rohu carp, Labeo rohita.</title>
        <authorList>
            <person name="Arick M.A. II"/>
            <person name="Hsu C.-Y."/>
            <person name="Magbanua Z."/>
            <person name="Pechanova O."/>
            <person name="Grover C."/>
            <person name="Miller E."/>
            <person name="Thrash A."/>
            <person name="Ezzel L."/>
            <person name="Alam S."/>
            <person name="Benzie J."/>
            <person name="Hamilton M."/>
            <person name="Karsi A."/>
            <person name="Lawrence M.L."/>
            <person name="Peterson D.G."/>
        </authorList>
    </citation>
    <scope>NUCLEOTIDE SEQUENCE [LARGE SCALE GENOMIC DNA]</scope>
    <source>
        <strain evidence="3">BAU-BD-2019</strain>
        <tissue evidence="2">Blood</tissue>
    </source>
</reference>
<keyword evidence="2" id="KW-0695">RNA-directed DNA polymerase</keyword>
<dbReference type="PROSITE" id="PS50878">
    <property type="entry name" value="RT_POL"/>
    <property type="match status" value="1"/>
</dbReference>
<dbReference type="Proteomes" id="UP000830375">
    <property type="component" value="Unassembled WGS sequence"/>
</dbReference>
<dbReference type="GO" id="GO:0003964">
    <property type="term" value="F:RNA-directed DNA polymerase activity"/>
    <property type="evidence" value="ECO:0007669"/>
    <property type="project" value="UniProtKB-KW"/>
</dbReference>
<comment type="caution">
    <text evidence="2">The sequence shown here is derived from an EMBL/GenBank/DDBJ whole genome shotgun (WGS) entry which is preliminary data.</text>
</comment>
<keyword evidence="2" id="KW-0548">Nucleotidyltransferase</keyword>
<protein>
    <submittedName>
        <fullName evidence="2">RNA-directed DNA polymerase from transposon BS</fullName>
    </submittedName>
</protein>
<dbReference type="EMBL" id="JACTAM010000009">
    <property type="protein sequence ID" value="KAI2661052.1"/>
    <property type="molecule type" value="Genomic_DNA"/>
</dbReference>
<organism evidence="2 3">
    <name type="scientific">Labeo rohita</name>
    <name type="common">Indian major carp</name>
    <name type="synonym">Cyprinus rohita</name>
    <dbReference type="NCBI Taxonomy" id="84645"/>
    <lineage>
        <taxon>Eukaryota</taxon>
        <taxon>Metazoa</taxon>
        <taxon>Chordata</taxon>
        <taxon>Craniata</taxon>
        <taxon>Vertebrata</taxon>
        <taxon>Euteleostomi</taxon>
        <taxon>Actinopterygii</taxon>
        <taxon>Neopterygii</taxon>
        <taxon>Teleostei</taxon>
        <taxon>Ostariophysi</taxon>
        <taxon>Cypriniformes</taxon>
        <taxon>Cyprinidae</taxon>
        <taxon>Labeoninae</taxon>
        <taxon>Labeonini</taxon>
        <taxon>Labeo</taxon>
    </lineage>
</organism>
<proteinExistence type="predicted"/>
<evidence type="ECO:0000313" key="2">
    <source>
        <dbReference type="EMBL" id="KAI2661052.1"/>
    </source>
</evidence>
<keyword evidence="2" id="KW-0808">Transferase</keyword>
<evidence type="ECO:0000259" key="1">
    <source>
        <dbReference type="PROSITE" id="PS50878"/>
    </source>
</evidence>
<gene>
    <name evidence="2" type="ORF">H4Q32_030076</name>
</gene>